<protein>
    <recommendedName>
        <fullName evidence="3">DUF4351 domain-containing protein</fullName>
    </recommendedName>
</protein>
<name>A0A011NXZ4_ACCRE</name>
<evidence type="ECO:0000313" key="1">
    <source>
        <dbReference type="EMBL" id="EXI87558.1"/>
    </source>
</evidence>
<organism evidence="1 2">
    <name type="scientific">Accumulibacter regalis</name>
    <dbReference type="NCBI Taxonomy" id="522306"/>
    <lineage>
        <taxon>Bacteria</taxon>
        <taxon>Pseudomonadati</taxon>
        <taxon>Pseudomonadota</taxon>
        <taxon>Betaproteobacteria</taxon>
        <taxon>Candidatus Accumulibacter</taxon>
    </lineage>
</organism>
<accession>A0A011NXZ4</accession>
<dbReference type="eggNOG" id="COG5464">
    <property type="taxonomic scope" value="Bacteria"/>
</dbReference>
<dbReference type="STRING" id="1454004.AW11_02422"/>
<reference evidence="1" key="1">
    <citation type="submission" date="2014-02" db="EMBL/GenBank/DDBJ databases">
        <title>Expanding our view of genomic diversity in Candidatus Accumulibacter clades.</title>
        <authorList>
            <person name="Skennerton C.T."/>
            <person name="Barr J.J."/>
            <person name="Slater F.R."/>
            <person name="Bond P.L."/>
            <person name="Tyson G.W."/>
        </authorList>
    </citation>
    <scope>NUCLEOTIDE SEQUENCE [LARGE SCALE GENOMIC DNA]</scope>
</reference>
<sequence length="149" mass="16687">MEHTHDTDDAKRAIRYLGQAVAQSPFKQTIDRAVMQWMQYRLSRKMPGLPLPELDDMLKGTEMLETNIDQWKAKAVAEGLQIGKLEGKLEGKIEGEARALQHLLSRRFGAIPMDIVARIAAADLEQIEAWFDAAITAPDVASVFTPTRN</sequence>
<dbReference type="EMBL" id="JEMY01000033">
    <property type="protein sequence ID" value="EXI87558.1"/>
    <property type="molecule type" value="Genomic_DNA"/>
</dbReference>
<gene>
    <name evidence="1" type="ORF">AW11_02422</name>
</gene>
<dbReference type="AlphaFoldDB" id="A0A011NXZ4"/>
<dbReference type="Proteomes" id="UP000022141">
    <property type="component" value="Unassembled WGS sequence"/>
</dbReference>
<comment type="caution">
    <text evidence="1">The sequence shown here is derived from an EMBL/GenBank/DDBJ whole genome shotgun (WGS) entry which is preliminary data.</text>
</comment>
<evidence type="ECO:0000313" key="2">
    <source>
        <dbReference type="Proteomes" id="UP000022141"/>
    </source>
</evidence>
<evidence type="ECO:0008006" key="3">
    <source>
        <dbReference type="Google" id="ProtNLM"/>
    </source>
</evidence>
<dbReference type="PATRIC" id="fig|1454004.3.peg.2502"/>
<proteinExistence type="predicted"/>
<keyword evidence="2" id="KW-1185">Reference proteome</keyword>